<evidence type="ECO:0000313" key="6">
    <source>
        <dbReference type="EMBL" id="KPP59883.1"/>
    </source>
</evidence>
<evidence type="ECO:0000313" key="7">
    <source>
        <dbReference type="Proteomes" id="UP000034805"/>
    </source>
</evidence>
<protein>
    <submittedName>
        <fullName evidence="6">Reprimo-like protein-like</fullName>
    </submittedName>
</protein>
<sequence>MLERADMNESVLDRVLTAFNRTHELVALAGCCNGSALTTDHGGSADLPAEERAQLVTRLVQIAVLCVLSLTVLFGVFFLGCNLMMRSESLVDFLETERRPSKEAGGVAVGLG</sequence>
<reference evidence="6 7" key="1">
    <citation type="submission" date="2015-08" db="EMBL/GenBank/DDBJ databases">
        <title>The genome of the Asian arowana (Scleropages formosus).</title>
        <authorList>
            <person name="Tan M.H."/>
            <person name="Gan H.M."/>
            <person name="Croft L.J."/>
            <person name="Austin C.M."/>
        </authorList>
    </citation>
    <scope>NUCLEOTIDE SEQUENCE [LARGE SCALE GENOMIC DNA]</scope>
    <source>
        <strain evidence="6">Aro1</strain>
    </source>
</reference>
<keyword evidence="3 5" id="KW-1133">Transmembrane helix</keyword>
<evidence type="ECO:0000256" key="4">
    <source>
        <dbReference type="ARBA" id="ARBA00023136"/>
    </source>
</evidence>
<keyword evidence="2 5" id="KW-0812">Transmembrane</keyword>
<accession>A0A0P7TGD9</accession>
<dbReference type="GO" id="GO:0016020">
    <property type="term" value="C:membrane"/>
    <property type="evidence" value="ECO:0007669"/>
    <property type="project" value="UniProtKB-SubCell"/>
</dbReference>
<feature type="transmembrane region" description="Helical" evidence="5">
    <location>
        <begin position="59"/>
        <end position="80"/>
    </location>
</feature>
<keyword evidence="4 5" id="KW-0472">Membrane</keyword>
<comment type="subcellular location">
    <subcellularLocation>
        <location evidence="1">Membrane</location>
        <topology evidence="1">Single-pass membrane protein</topology>
    </subcellularLocation>
</comment>
<dbReference type="PANTHER" id="PTHR28649">
    <property type="entry name" value="PROTEIN REPRIMO-RELATED"/>
    <property type="match status" value="1"/>
</dbReference>
<organism evidence="6 7">
    <name type="scientific">Scleropages formosus</name>
    <name type="common">Asian bonytongue</name>
    <name type="synonym">Osteoglossum formosum</name>
    <dbReference type="NCBI Taxonomy" id="113540"/>
    <lineage>
        <taxon>Eukaryota</taxon>
        <taxon>Metazoa</taxon>
        <taxon>Chordata</taxon>
        <taxon>Craniata</taxon>
        <taxon>Vertebrata</taxon>
        <taxon>Euteleostomi</taxon>
        <taxon>Actinopterygii</taxon>
        <taxon>Neopterygii</taxon>
        <taxon>Teleostei</taxon>
        <taxon>Osteoglossocephala</taxon>
        <taxon>Osteoglossomorpha</taxon>
        <taxon>Osteoglossiformes</taxon>
        <taxon>Osteoglossidae</taxon>
        <taxon>Scleropages</taxon>
    </lineage>
</organism>
<dbReference type="InterPro" id="IPR043383">
    <property type="entry name" value="Reprimo_fam"/>
</dbReference>
<name>A0A0P7TGD9_SCLFO</name>
<evidence type="ECO:0000256" key="2">
    <source>
        <dbReference type="ARBA" id="ARBA00022692"/>
    </source>
</evidence>
<comment type="caution">
    <text evidence="6">The sequence shown here is derived from an EMBL/GenBank/DDBJ whole genome shotgun (WGS) entry which is preliminary data.</text>
</comment>
<dbReference type="EMBL" id="JARO02011454">
    <property type="protein sequence ID" value="KPP59883.1"/>
    <property type="molecule type" value="Genomic_DNA"/>
</dbReference>
<dbReference type="AlphaFoldDB" id="A0A0P7TGD9"/>
<dbReference type="STRING" id="113540.ENSSFOP00015070243"/>
<dbReference type="PANTHER" id="PTHR28649:SF3">
    <property type="entry name" value="REPRIMO-LIKE PROTEIN"/>
    <property type="match status" value="1"/>
</dbReference>
<evidence type="ECO:0000256" key="5">
    <source>
        <dbReference type="SAM" id="Phobius"/>
    </source>
</evidence>
<gene>
    <name evidence="6" type="ORF">Z043_122159</name>
</gene>
<proteinExistence type="predicted"/>
<evidence type="ECO:0000256" key="1">
    <source>
        <dbReference type="ARBA" id="ARBA00004167"/>
    </source>
</evidence>
<evidence type="ECO:0000256" key="3">
    <source>
        <dbReference type="ARBA" id="ARBA00022989"/>
    </source>
</evidence>
<dbReference type="Proteomes" id="UP000034805">
    <property type="component" value="Unassembled WGS sequence"/>
</dbReference>